<dbReference type="Gene3D" id="3.30.980.10">
    <property type="entry name" value="Threonyl-trna Synthetase, Chain A, domain 2"/>
    <property type="match status" value="1"/>
</dbReference>
<dbReference type="GO" id="GO:0002161">
    <property type="term" value="F:aminoacyl-tRNA deacylase activity"/>
    <property type="evidence" value="ECO:0007669"/>
    <property type="project" value="TreeGrafter"/>
</dbReference>
<evidence type="ECO:0000256" key="13">
    <source>
        <dbReference type="HAMAP-Rule" id="MF_00036"/>
    </source>
</evidence>
<dbReference type="EC" id="6.1.1.7" evidence="13"/>
<dbReference type="InterPro" id="IPR023033">
    <property type="entry name" value="Ala_tRNA_ligase_euk/bac"/>
</dbReference>
<dbReference type="AlphaFoldDB" id="A0A375YKX2"/>
<dbReference type="InterPro" id="IPR045864">
    <property type="entry name" value="aa-tRNA-synth_II/BPL/LPL"/>
</dbReference>
<dbReference type="InterPro" id="IPR003156">
    <property type="entry name" value="DHHA1_dom"/>
</dbReference>
<evidence type="ECO:0000259" key="15">
    <source>
        <dbReference type="PROSITE" id="PS50860"/>
    </source>
</evidence>
<evidence type="ECO:0000256" key="2">
    <source>
        <dbReference type="ARBA" id="ARBA00022555"/>
    </source>
</evidence>
<dbReference type="FunFam" id="3.10.310.40:FF:000001">
    <property type="entry name" value="Alanine--tRNA ligase"/>
    <property type="match status" value="1"/>
</dbReference>
<dbReference type="Proteomes" id="UP000252008">
    <property type="component" value="Unassembled WGS sequence"/>
</dbReference>
<dbReference type="NCBIfam" id="TIGR00344">
    <property type="entry name" value="alaS"/>
    <property type="match status" value="1"/>
</dbReference>
<dbReference type="GO" id="GO:0005829">
    <property type="term" value="C:cytosol"/>
    <property type="evidence" value="ECO:0007669"/>
    <property type="project" value="TreeGrafter"/>
</dbReference>
<dbReference type="CDD" id="cd00673">
    <property type="entry name" value="AlaRS_core"/>
    <property type="match status" value="1"/>
</dbReference>
<name>A0A375YKX2_MYCPF</name>
<keyword evidence="2 13" id="KW-0820">tRNA-binding</keyword>
<keyword evidence="10 13" id="KW-0030">Aminoacyl-tRNA synthetase</keyword>
<evidence type="ECO:0000256" key="9">
    <source>
        <dbReference type="ARBA" id="ARBA00022917"/>
    </source>
</evidence>
<evidence type="ECO:0000256" key="3">
    <source>
        <dbReference type="ARBA" id="ARBA00022598"/>
    </source>
</evidence>
<dbReference type="Pfam" id="PF01411">
    <property type="entry name" value="tRNA-synt_2c"/>
    <property type="match status" value="1"/>
</dbReference>
<keyword evidence="7 13" id="KW-0067">ATP-binding</keyword>
<comment type="subcellular location">
    <subcellularLocation>
        <location evidence="13">Cytoplasm</location>
    </subcellularLocation>
</comment>
<evidence type="ECO:0000313" key="17">
    <source>
        <dbReference type="Proteomes" id="UP000252008"/>
    </source>
</evidence>
<comment type="domain">
    <text evidence="13">Consists of three domains; the N-terminal catalytic domain, the editing domain and the C-terminal C-Ala domain. The editing domain removes incorrectly charged amino acids, while the C-Ala domain, along with tRNA(Ala), serves as a bridge to cooperatively bring together the editing and aminoacylation centers thus stimulating deacylation of misacylated tRNAs.</text>
</comment>
<dbReference type="FunFam" id="3.30.980.10:FF:000004">
    <property type="entry name" value="Alanine--tRNA ligase, cytoplasmic"/>
    <property type="match status" value="1"/>
</dbReference>
<dbReference type="GO" id="GO:0000049">
    <property type="term" value="F:tRNA binding"/>
    <property type="evidence" value="ECO:0007669"/>
    <property type="project" value="UniProtKB-KW"/>
</dbReference>
<dbReference type="Gene3D" id="3.30.54.20">
    <property type="match status" value="1"/>
</dbReference>
<evidence type="ECO:0000256" key="10">
    <source>
        <dbReference type="ARBA" id="ARBA00023146"/>
    </source>
</evidence>
<keyword evidence="14" id="KW-0175">Coiled coil</keyword>
<comment type="function">
    <text evidence="11 13">Catalyzes the attachment of alanine to tRNA(Ala) in a two-step reaction: alanine is first activated by ATP to form Ala-AMP and then transferred to the acceptor end of tRNA(Ala). Also edits incorrectly charged Ser-tRNA(Ala) and Gly-tRNA(Ala) via its editing domain.</text>
</comment>
<evidence type="ECO:0000256" key="14">
    <source>
        <dbReference type="SAM" id="Coils"/>
    </source>
</evidence>
<comment type="cofactor">
    <cofactor evidence="13">
        <name>Zn(2+)</name>
        <dbReference type="ChEBI" id="CHEBI:29105"/>
    </cofactor>
    <text evidence="13">Binds 1 zinc ion per subunit.</text>
</comment>
<dbReference type="GO" id="GO:0004813">
    <property type="term" value="F:alanine-tRNA ligase activity"/>
    <property type="evidence" value="ECO:0007669"/>
    <property type="project" value="UniProtKB-UniRule"/>
</dbReference>
<keyword evidence="8 13" id="KW-0694">RNA-binding</keyword>
<dbReference type="Gene3D" id="3.30.930.10">
    <property type="entry name" value="Bira Bifunctional Protein, Domain 2"/>
    <property type="match status" value="1"/>
</dbReference>
<dbReference type="SMART" id="SM00863">
    <property type="entry name" value="tRNA_SAD"/>
    <property type="match status" value="1"/>
</dbReference>
<feature type="coiled-coil region" evidence="14">
    <location>
        <begin position="754"/>
        <end position="781"/>
    </location>
</feature>
<reference evidence="16 17" key="1">
    <citation type="submission" date="2018-05" db="EMBL/GenBank/DDBJ databases">
        <authorList>
            <consortium name="IHU Genomes"/>
        </authorList>
    </citation>
    <scope>NUCLEOTIDE SEQUENCE [LARGE SCALE GENOMIC DNA]</scope>
    <source>
        <strain evidence="16 17">P7335</strain>
    </source>
</reference>
<comment type="catalytic activity">
    <reaction evidence="12 13">
        <text>tRNA(Ala) + L-alanine + ATP = L-alanyl-tRNA(Ala) + AMP + diphosphate</text>
        <dbReference type="Rhea" id="RHEA:12540"/>
        <dbReference type="Rhea" id="RHEA-COMP:9657"/>
        <dbReference type="Rhea" id="RHEA-COMP:9923"/>
        <dbReference type="ChEBI" id="CHEBI:30616"/>
        <dbReference type="ChEBI" id="CHEBI:33019"/>
        <dbReference type="ChEBI" id="CHEBI:57972"/>
        <dbReference type="ChEBI" id="CHEBI:78442"/>
        <dbReference type="ChEBI" id="CHEBI:78497"/>
        <dbReference type="ChEBI" id="CHEBI:456215"/>
        <dbReference type="EC" id="6.1.1.7"/>
    </reaction>
</comment>
<dbReference type="RefSeq" id="WP_083145273.1">
    <property type="nucleotide sequence ID" value="NZ_MVID01000021.1"/>
</dbReference>
<keyword evidence="9 13" id="KW-0648">Protein biosynthesis</keyword>
<sequence length="901" mass="96593">MQTHEIRKRFLDHFVKAGHTEVPSASVILDDPNLLFVNAGMVQFVPYFLGQRTPPYPRATSVQKCIRTPDIDEVGITTRHNTFFQMAGNFSFGDYFKKGAIELAWSLLTNSVDDGGYGFDPEKLWATVYLDDDEAIEIWQQVAGLPLERIQRRGMADNYWSMGIPGPCGPCSEIYFDRGPEYGVDGGPEANEDRYIEIWNLVFMQNERGEGTSKDDFEILGPLPRKNIDTGMGVERIACLLQGVDNVYETDLVRPVIDLVAAIAPRGYGEGNHEDDVRYRIIADHSRTAAIIIGDGVTPGNEGRGYVLRRLLRRIIRSAKLLGVDRPIMGELMTTVRDAMGPSYPELVTDFERINRIAVAEETAFNRTLASGSKLFDDAAQSTKASGATVLSGSDAFTLHDTYGFPIDLTLEMAAEAGLSVDEEGFRGLMAEQRRRAKADAAARKQAHTDLSAYRELVDAGPTEFTGFDELTTEARILGIFVDGKRVPVVSHGQAGDSGTVPDRVELILDRTPFYAESGGQIADEGTVTGTGASATAKAAVNDVQKIAKTLWAHRITVESGEFVEGDTVVAAVDPNWRHGATQGHSGTHMVHAALRQVLGPNAVQAGSLNRPGYLRFDFNWQGALSEDQRRDIEVVANEAVIAAFEVNTFNTSLDQAKAMGAMALFGEAYPDEVRVVEIGGPFSLELCGGTHVQNSAQIGPVTVLGESSVGSGVRRVEAYVGLDSFKHLAKERALLAGLASSLKVPSDEVPARVENLVDRLRAAEKELDRLRLAGARAAAANAAAGAEEIGGVRLVAQRMAGGISAGDLRSLVGDVRGKLGSDPAVVALIAEGDDDSVPFVVAVNQAAQDRGLRANDLVKVLGAAVNGRGGGKADLAQGSGKGAAGIDAALAAIRAEMGRS</sequence>
<comment type="similarity">
    <text evidence="1 13">Belongs to the class-II aminoacyl-tRNA synthetase family.</text>
</comment>
<dbReference type="PANTHER" id="PTHR11777">
    <property type="entry name" value="ALANYL-TRNA SYNTHETASE"/>
    <property type="match status" value="1"/>
</dbReference>
<keyword evidence="6 13" id="KW-0862">Zinc</keyword>
<keyword evidence="4 13" id="KW-0479">Metal-binding</keyword>
<feature type="binding site" evidence="13">
    <location>
        <position position="688"/>
    </location>
    <ligand>
        <name>Zn(2+)</name>
        <dbReference type="ChEBI" id="CHEBI:29105"/>
    </ligand>
</feature>
<dbReference type="InterPro" id="IPR018165">
    <property type="entry name" value="Ala-tRNA-synth_IIc_core"/>
</dbReference>
<dbReference type="SUPFAM" id="SSF55186">
    <property type="entry name" value="ThrRS/AlaRS common domain"/>
    <property type="match status" value="1"/>
</dbReference>
<dbReference type="Pfam" id="PF02272">
    <property type="entry name" value="DHHA1"/>
    <property type="match status" value="1"/>
</dbReference>
<feature type="binding site" evidence="13">
    <location>
        <position position="589"/>
    </location>
    <ligand>
        <name>Zn(2+)</name>
        <dbReference type="ChEBI" id="CHEBI:29105"/>
    </ligand>
</feature>
<dbReference type="InterPro" id="IPR009000">
    <property type="entry name" value="Transl_B-barrel_sf"/>
</dbReference>
<dbReference type="Gene3D" id="3.10.310.40">
    <property type="match status" value="1"/>
</dbReference>
<dbReference type="GO" id="GO:0008270">
    <property type="term" value="F:zinc ion binding"/>
    <property type="evidence" value="ECO:0007669"/>
    <property type="project" value="UniProtKB-UniRule"/>
</dbReference>
<dbReference type="SUPFAM" id="SSF50447">
    <property type="entry name" value="Translation proteins"/>
    <property type="match status" value="1"/>
</dbReference>
<dbReference type="PROSITE" id="PS50860">
    <property type="entry name" value="AA_TRNA_LIGASE_II_ALA"/>
    <property type="match status" value="1"/>
</dbReference>
<dbReference type="InterPro" id="IPR018164">
    <property type="entry name" value="Ala-tRNA-synth_IIc_N"/>
</dbReference>
<dbReference type="InterPro" id="IPR018162">
    <property type="entry name" value="Ala-tRNA-ligase_IIc_anticod-bd"/>
</dbReference>
<evidence type="ECO:0000256" key="4">
    <source>
        <dbReference type="ARBA" id="ARBA00022723"/>
    </source>
</evidence>
<evidence type="ECO:0000256" key="1">
    <source>
        <dbReference type="ARBA" id="ARBA00008226"/>
    </source>
</evidence>
<dbReference type="PRINTS" id="PR00980">
    <property type="entry name" value="TRNASYNTHALA"/>
</dbReference>
<dbReference type="FunFam" id="3.30.930.10:FF:000004">
    <property type="entry name" value="Alanine--tRNA ligase"/>
    <property type="match status" value="1"/>
</dbReference>
<dbReference type="SUPFAM" id="SSF101353">
    <property type="entry name" value="Putative anticodon-binding domain of alanyl-tRNA synthetase (AlaRS)"/>
    <property type="match status" value="1"/>
</dbReference>
<dbReference type="FunFam" id="3.30.54.20:FF:000001">
    <property type="entry name" value="Alanine--tRNA ligase"/>
    <property type="match status" value="1"/>
</dbReference>
<dbReference type="STRING" id="39692.BST38_20335"/>
<dbReference type="Gene3D" id="2.40.30.130">
    <property type="match status" value="1"/>
</dbReference>
<keyword evidence="3 13" id="KW-0436">Ligase</keyword>
<feature type="binding site" evidence="13">
    <location>
        <position position="692"/>
    </location>
    <ligand>
        <name>Zn(2+)</name>
        <dbReference type="ChEBI" id="CHEBI:29105"/>
    </ligand>
</feature>
<evidence type="ECO:0000256" key="7">
    <source>
        <dbReference type="ARBA" id="ARBA00022840"/>
    </source>
</evidence>
<dbReference type="PANTHER" id="PTHR11777:SF9">
    <property type="entry name" value="ALANINE--TRNA LIGASE, CYTOPLASMIC"/>
    <property type="match status" value="1"/>
</dbReference>
<dbReference type="InterPro" id="IPR018163">
    <property type="entry name" value="Thr/Ala-tRNA-synth_IIc_edit"/>
</dbReference>
<evidence type="ECO:0000313" key="16">
    <source>
        <dbReference type="EMBL" id="SRX81780.1"/>
    </source>
</evidence>
<protein>
    <recommendedName>
        <fullName evidence="13">Alanine--tRNA ligase</fullName>
        <ecNumber evidence="13">6.1.1.7</ecNumber>
    </recommendedName>
    <alternativeName>
        <fullName evidence="13">Alanyl-tRNA synthetase</fullName>
        <shortName evidence="13">AlaRS</shortName>
    </alternativeName>
</protein>
<evidence type="ECO:0000256" key="11">
    <source>
        <dbReference type="ARBA" id="ARBA00024779"/>
    </source>
</evidence>
<organism evidence="16 17">
    <name type="scientific">Mycolicibacterium parafortuitum</name>
    <name type="common">Mycobacterium parafortuitum</name>
    <dbReference type="NCBI Taxonomy" id="39692"/>
    <lineage>
        <taxon>Bacteria</taxon>
        <taxon>Bacillati</taxon>
        <taxon>Actinomycetota</taxon>
        <taxon>Actinomycetes</taxon>
        <taxon>Mycobacteriales</taxon>
        <taxon>Mycobacteriaceae</taxon>
        <taxon>Mycolicibacterium</taxon>
    </lineage>
</organism>
<dbReference type="InterPro" id="IPR002318">
    <property type="entry name" value="Ala-tRNA-lgiase_IIc"/>
</dbReference>
<accession>A0A375YKX2</accession>
<proteinExistence type="inferred from homology"/>
<dbReference type="GO" id="GO:0006419">
    <property type="term" value="P:alanyl-tRNA aminoacylation"/>
    <property type="evidence" value="ECO:0007669"/>
    <property type="project" value="UniProtKB-UniRule"/>
</dbReference>
<feature type="domain" description="Alanyl-transfer RNA synthetases family profile" evidence="15">
    <location>
        <begin position="1"/>
        <end position="731"/>
    </location>
</feature>
<evidence type="ECO:0000256" key="5">
    <source>
        <dbReference type="ARBA" id="ARBA00022741"/>
    </source>
</evidence>
<keyword evidence="13" id="KW-0963">Cytoplasm</keyword>
<dbReference type="InterPro" id="IPR050058">
    <property type="entry name" value="Ala-tRNA_ligase"/>
</dbReference>
<dbReference type="Gene3D" id="6.10.250.550">
    <property type="match status" value="1"/>
</dbReference>
<dbReference type="InterPro" id="IPR012947">
    <property type="entry name" value="tRNA_SAD"/>
</dbReference>
<dbReference type="EMBL" id="UEGS01000001">
    <property type="protein sequence ID" value="SRX81780.1"/>
    <property type="molecule type" value="Genomic_DNA"/>
</dbReference>
<evidence type="ECO:0000256" key="12">
    <source>
        <dbReference type="ARBA" id="ARBA00048300"/>
    </source>
</evidence>
<feature type="binding site" evidence="13">
    <location>
        <position position="585"/>
    </location>
    <ligand>
        <name>Zn(2+)</name>
        <dbReference type="ChEBI" id="CHEBI:29105"/>
    </ligand>
</feature>
<evidence type="ECO:0000256" key="6">
    <source>
        <dbReference type="ARBA" id="ARBA00022833"/>
    </source>
</evidence>
<gene>
    <name evidence="13" type="primary">alaS</name>
    <name evidence="16" type="ORF">MPP7335_03536</name>
</gene>
<dbReference type="SUPFAM" id="SSF55681">
    <property type="entry name" value="Class II aaRS and biotin synthetases"/>
    <property type="match status" value="1"/>
</dbReference>
<dbReference type="GO" id="GO:0005524">
    <property type="term" value="F:ATP binding"/>
    <property type="evidence" value="ECO:0007669"/>
    <property type="project" value="UniProtKB-UniRule"/>
</dbReference>
<keyword evidence="5 13" id="KW-0547">Nucleotide-binding</keyword>
<evidence type="ECO:0000256" key="8">
    <source>
        <dbReference type="ARBA" id="ARBA00022884"/>
    </source>
</evidence>
<dbReference type="HAMAP" id="MF_00036_B">
    <property type="entry name" value="Ala_tRNA_synth_B"/>
    <property type="match status" value="1"/>
</dbReference>
<dbReference type="Pfam" id="PF07973">
    <property type="entry name" value="tRNA_SAD"/>
    <property type="match status" value="1"/>
</dbReference>
<keyword evidence="17" id="KW-1185">Reference proteome</keyword>